<evidence type="ECO:0000313" key="12">
    <source>
        <dbReference type="EMBL" id="OGK17223.1"/>
    </source>
</evidence>
<dbReference type="PROSITE" id="PS01275">
    <property type="entry name" value="EFP"/>
    <property type="match status" value="1"/>
</dbReference>
<dbReference type="GO" id="GO:0043043">
    <property type="term" value="P:peptide biosynthetic process"/>
    <property type="evidence" value="ECO:0007669"/>
    <property type="project" value="InterPro"/>
</dbReference>
<proteinExistence type="inferred from homology"/>
<dbReference type="HAMAP" id="MF_00141">
    <property type="entry name" value="EF_P"/>
    <property type="match status" value="1"/>
</dbReference>
<comment type="similarity">
    <text evidence="3 7 9">Belongs to the elongation factor P family.</text>
</comment>
<keyword evidence="5 7" id="KW-0251">Elongation factor</keyword>
<sequence length="188" mass="21196">MHTNAGNLKKGDFIHYQNAIWQLQKAEFYSPGKGSALMKTRIKNLLSAKNIDYTFKTNETVEVAQIDSIEMQFLYKDGQNLHFMNERSYQQYQIPLSVVGDAADFFQEGKKYFVYLQKDNPLTVRPPLSVKLKVVATEAGIKGDRVTGAKKPAKLETGVEVQVPLFVKVGDTVSVNPETGEYVERVKT</sequence>
<comment type="subcellular location">
    <subcellularLocation>
        <location evidence="1 7">Cytoplasm</location>
    </subcellularLocation>
</comment>
<dbReference type="InterPro" id="IPR013185">
    <property type="entry name" value="Transl_elong_KOW-like"/>
</dbReference>
<dbReference type="FunFam" id="2.40.50.140:FF:000004">
    <property type="entry name" value="Elongation factor P"/>
    <property type="match status" value="1"/>
</dbReference>
<evidence type="ECO:0000256" key="3">
    <source>
        <dbReference type="ARBA" id="ARBA00009479"/>
    </source>
</evidence>
<dbReference type="PIRSF" id="PIRSF005901">
    <property type="entry name" value="EF-P"/>
    <property type="match status" value="1"/>
</dbReference>
<feature type="domain" description="Elongation factor P C-terminal" evidence="10">
    <location>
        <begin position="130"/>
        <end position="185"/>
    </location>
</feature>
<evidence type="ECO:0000256" key="4">
    <source>
        <dbReference type="ARBA" id="ARBA00022490"/>
    </source>
</evidence>
<dbReference type="Pfam" id="PF01132">
    <property type="entry name" value="EFP"/>
    <property type="match status" value="1"/>
</dbReference>
<feature type="domain" description="Translation elongation factor P/YeiP central" evidence="11">
    <location>
        <begin position="68"/>
        <end position="122"/>
    </location>
</feature>
<evidence type="ECO:0000256" key="5">
    <source>
        <dbReference type="ARBA" id="ARBA00022768"/>
    </source>
</evidence>
<evidence type="ECO:0000256" key="1">
    <source>
        <dbReference type="ARBA" id="ARBA00004496"/>
    </source>
</evidence>
<dbReference type="InterPro" id="IPR013852">
    <property type="entry name" value="Transl_elong_P/YeiP_CS"/>
</dbReference>
<comment type="function">
    <text evidence="7">Involved in peptide bond synthesis. Stimulates efficient translation and peptide-bond synthesis on native or reconstituted 70S ribosomes in vitro. Probably functions indirectly by altering the affinity of the ribosome for aminoacyl-tRNA, thus increasing their reactivity as acceptors for peptidyl transferase.</text>
</comment>
<dbReference type="Gene3D" id="2.40.50.140">
    <property type="entry name" value="Nucleic acid-binding proteins"/>
    <property type="match status" value="2"/>
</dbReference>
<dbReference type="SMART" id="SM00841">
    <property type="entry name" value="Elong-fact-P_C"/>
    <property type="match status" value="1"/>
</dbReference>
<evidence type="ECO:0000259" key="10">
    <source>
        <dbReference type="SMART" id="SM00841"/>
    </source>
</evidence>
<name>A0A1F7GEE1_9BACT</name>
<dbReference type="InterPro" id="IPR014722">
    <property type="entry name" value="Rib_uL2_dom2"/>
</dbReference>
<dbReference type="EMBL" id="MFZG01000010">
    <property type="protein sequence ID" value="OGK17223.1"/>
    <property type="molecule type" value="Genomic_DNA"/>
</dbReference>
<dbReference type="InterPro" id="IPR015365">
    <property type="entry name" value="Elong-fact-P_C"/>
</dbReference>
<dbReference type="NCBIfam" id="TIGR00038">
    <property type="entry name" value="efp"/>
    <property type="match status" value="1"/>
</dbReference>
<dbReference type="SUPFAM" id="SSF50104">
    <property type="entry name" value="Translation proteins SH3-like domain"/>
    <property type="match status" value="1"/>
</dbReference>
<dbReference type="Pfam" id="PF08207">
    <property type="entry name" value="EFP_N"/>
    <property type="match status" value="1"/>
</dbReference>
<dbReference type="AlphaFoldDB" id="A0A1F7GEE1"/>
<dbReference type="GO" id="GO:0003746">
    <property type="term" value="F:translation elongation factor activity"/>
    <property type="evidence" value="ECO:0007669"/>
    <property type="project" value="UniProtKB-UniRule"/>
</dbReference>
<dbReference type="PANTHER" id="PTHR30053:SF12">
    <property type="entry name" value="ELONGATION FACTOR P (EF-P) FAMILY PROTEIN"/>
    <property type="match status" value="1"/>
</dbReference>
<dbReference type="Gene3D" id="2.30.30.30">
    <property type="match status" value="1"/>
</dbReference>
<evidence type="ECO:0000256" key="2">
    <source>
        <dbReference type="ARBA" id="ARBA00004815"/>
    </source>
</evidence>
<dbReference type="PANTHER" id="PTHR30053">
    <property type="entry name" value="ELONGATION FACTOR P"/>
    <property type="match status" value="1"/>
</dbReference>
<keyword evidence="4 7" id="KW-0963">Cytoplasm</keyword>
<dbReference type="InterPro" id="IPR020599">
    <property type="entry name" value="Transl_elong_fac_P/YeiP"/>
</dbReference>
<gene>
    <name evidence="7" type="primary">efp</name>
    <name evidence="12" type="ORF">A2774_02380</name>
</gene>
<dbReference type="UniPathway" id="UPA00345"/>
<dbReference type="InterPro" id="IPR012340">
    <property type="entry name" value="NA-bd_OB-fold"/>
</dbReference>
<dbReference type="SMART" id="SM01185">
    <property type="entry name" value="EFP"/>
    <property type="match status" value="1"/>
</dbReference>
<dbReference type="InterPro" id="IPR011768">
    <property type="entry name" value="Transl_elongation_fac_P"/>
</dbReference>
<evidence type="ECO:0000256" key="8">
    <source>
        <dbReference type="NCBIfam" id="TIGR00038"/>
    </source>
</evidence>
<evidence type="ECO:0000256" key="7">
    <source>
        <dbReference type="HAMAP-Rule" id="MF_00141"/>
    </source>
</evidence>
<protein>
    <recommendedName>
        <fullName evidence="7 8">Elongation factor P</fullName>
        <shortName evidence="7">EF-P</shortName>
    </recommendedName>
</protein>
<dbReference type="Proteomes" id="UP000177208">
    <property type="component" value="Unassembled WGS sequence"/>
</dbReference>
<comment type="pathway">
    <text evidence="2 7">Protein biosynthesis; polypeptide chain elongation.</text>
</comment>
<dbReference type="Pfam" id="PF09285">
    <property type="entry name" value="Elong-fact-P_C"/>
    <property type="match status" value="1"/>
</dbReference>
<evidence type="ECO:0000256" key="9">
    <source>
        <dbReference type="RuleBase" id="RU004389"/>
    </source>
</evidence>
<dbReference type="InterPro" id="IPR001059">
    <property type="entry name" value="Transl_elong_P/YeiP_cen"/>
</dbReference>
<accession>A0A1F7GEE1</accession>
<evidence type="ECO:0000313" key="13">
    <source>
        <dbReference type="Proteomes" id="UP000177208"/>
    </source>
</evidence>
<organism evidence="12 13">
    <name type="scientific">Candidatus Roizmanbacteria bacterium RIFCSPHIGHO2_01_FULL_39_12c</name>
    <dbReference type="NCBI Taxonomy" id="1802031"/>
    <lineage>
        <taxon>Bacteria</taxon>
        <taxon>Candidatus Roizmaniibacteriota</taxon>
    </lineage>
</organism>
<dbReference type="NCBIfam" id="NF001810">
    <property type="entry name" value="PRK00529.1"/>
    <property type="match status" value="1"/>
</dbReference>
<evidence type="ECO:0000256" key="6">
    <source>
        <dbReference type="ARBA" id="ARBA00022917"/>
    </source>
</evidence>
<dbReference type="FunFam" id="2.40.50.140:FF:000009">
    <property type="entry name" value="Elongation factor P"/>
    <property type="match status" value="1"/>
</dbReference>
<keyword evidence="6 7" id="KW-0648">Protein biosynthesis</keyword>
<dbReference type="GO" id="GO:0005829">
    <property type="term" value="C:cytosol"/>
    <property type="evidence" value="ECO:0007669"/>
    <property type="project" value="UniProtKB-ARBA"/>
</dbReference>
<dbReference type="InterPro" id="IPR008991">
    <property type="entry name" value="Translation_prot_SH3-like_sf"/>
</dbReference>
<evidence type="ECO:0000259" key="11">
    <source>
        <dbReference type="SMART" id="SM01185"/>
    </source>
</evidence>
<reference evidence="12 13" key="1">
    <citation type="journal article" date="2016" name="Nat. Commun.">
        <title>Thousands of microbial genomes shed light on interconnected biogeochemical processes in an aquifer system.</title>
        <authorList>
            <person name="Anantharaman K."/>
            <person name="Brown C.T."/>
            <person name="Hug L.A."/>
            <person name="Sharon I."/>
            <person name="Castelle C.J."/>
            <person name="Probst A.J."/>
            <person name="Thomas B.C."/>
            <person name="Singh A."/>
            <person name="Wilkins M.J."/>
            <person name="Karaoz U."/>
            <person name="Brodie E.L."/>
            <person name="Williams K.H."/>
            <person name="Hubbard S.S."/>
            <person name="Banfield J.F."/>
        </authorList>
    </citation>
    <scope>NUCLEOTIDE SEQUENCE [LARGE SCALE GENOMIC DNA]</scope>
</reference>
<dbReference type="CDD" id="cd05794">
    <property type="entry name" value="S1_EF-P_repeat_2"/>
    <property type="match status" value="1"/>
</dbReference>
<dbReference type="CDD" id="cd04470">
    <property type="entry name" value="S1_EF-P_repeat_1"/>
    <property type="match status" value="1"/>
</dbReference>
<comment type="caution">
    <text evidence="12">The sequence shown here is derived from an EMBL/GenBank/DDBJ whole genome shotgun (WGS) entry which is preliminary data.</text>
</comment>
<dbReference type="SUPFAM" id="SSF50249">
    <property type="entry name" value="Nucleic acid-binding proteins"/>
    <property type="match status" value="2"/>
</dbReference>